<dbReference type="Proteomes" id="UP001439008">
    <property type="component" value="Unassembled WGS sequence"/>
</dbReference>
<sequence length="106" mass="12430">RKKILGKNESEEENEDFGEVIDQKIGKGIIDEETGVCYIPNEKKNWFQSNSIEPSCFFRGEGQSLGNVRFSKKMNEKLKFKNVDKKVEKEISNLEKKRRKRKFGKN</sequence>
<evidence type="ECO:0000313" key="2">
    <source>
        <dbReference type="Proteomes" id="UP001439008"/>
    </source>
</evidence>
<name>A0ABV2AM52_9EUKA</name>
<keyword evidence="2" id="KW-1185">Reference proteome</keyword>
<reference evidence="1 2" key="1">
    <citation type="journal article" date="2024" name="BMC Biol.">
        <title>Comparative genomics of Ascetosporea gives new insight into the evolutionary basis for animal parasitism in Rhizaria.</title>
        <authorList>
            <person name="Hiltunen Thoren M."/>
            <person name="Onut-Brannstrom I."/>
            <person name="Alfjorden A."/>
            <person name="Peckova H."/>
            <person name="Swords F."/>
            <person name="Hooper C."/>
            <person name="Holzer A.S."/>
            <person name="Bass D."/>
            <person name="Burki F."/>
        </authorList>
    </citation>
    <scope>NUCLEOTIDE SEQUENCE [LARGE SCALE GENOMIC DNA]</scope>
    <source>
        <strain evidence="1">20-A016</strain>
    </source>
</reference>
<gene>
    <name evidence="1" type="ORF">MHBO_002133</name>
</gene>
<evidence type="ECO:0000313" key="1">
    <source>
        <dbReference type="EMBL" id="MES1920468.1"/>
    </source>
</evidence>
<accession>A0ABV2AM52</accession>
<dbReference type="EMBL" id="JBDODL010000687">
    <property type="protein sequence ID" value="MES1920468.1"/>
    <property type="molecule type" value="Genomic_DNA"/>
</dbReference>
<protein>
    <submittedName>
        <fullName evidence="1">Uncharacterized protein</fullName>
    </submittedName>
</protein>
<proteinExistence type="predicted"/>
<feature type="non-terminal residue" evidence="1">
    <location>
        <position position="1"/>
    </location>
</feature>
<organism evidence="1 2">
    <name type="scientific">Bonamia ostreae</name>
    <dbReference type="NCBI Taxonomy" id="126728"/>
    <lineage>
        <taxon>Eukaryota</taxon>
        <taxon>Sar</taxon>
        <taxon>Rhizaria</taxon>
        <taxon>Endomyxa</taxon>
        <taxon>Ascetosporea</taxon>
        <taxon>Haplosporida</taxon>
        <taxon>Bonamia</taxon>
    </lineage>
</organism>
<comment type="caution">
    <text evidence="1">The sequence shown here is derived from an EMBL/GenBank/DDBJ whole genome shotgun (WGS) entry which is preliminary data.</text>
</comment>